<dbReference type="EMBL" id="CP032514">
    <property type="protein sequence ID" value="AYD91002.1"/>
    <property type="molecule type" value="Genomic_DNA"/>
</dbReference>
<accession>A0ABN5PRI3</accession>
<evidence type="ECO:0000313" key="2">
    <source>
        <dbReference type="Proteomes" id="UP000273001"/>
    </source>
</evidence>
<proteinExistence type="predicted"/>
<organism evidence="1 2">
    <name type="scientific">Actinomyces lilanjuaniae</name>
    <dbReference type="NCBI Taxonomy" id="2321394"/>
    <lineage>
        <taxon>Bacteria</taxon>
        <taxon>Bacillati</taxon>
        <taxon>Actinomycetota</taxon>
        <taxon>Actinomycetes</taxon>
        <taxon>Actinomycetales</taxon>
        <taxon>Actinomycetaceae</taxon>
        <taxon>Actinomyces</taxon>
    </lineage>
</organism>
<name>A0ABN5PRI3_9ACTO</name>
<sequence length="154" mass="15665">MAAAAWDAVDIPVPEVGHNPSLGEGGATLVGWYTWVWAAGDTPTQVTATATAGPVTATVTATATGLDLSAPDAQVDCHGFGTPWNQGAEGTDCTVVFTRSSAHLGGTTPLTTSVRYEVSYTATDGAADTLDTVTTTSTHDIPVAEVQTLTTNPD</sequence>
<keyword evidence="2" id="KW-1185">Reference proteome</keyword>
<reference evidence="1 2" key="1">
    <citation type="submission" date="2018-09" db="EMBL/GenBank/DDBJ databases">
        <authorList>
            <person name="Li J."/>
        </authorList>
    </citation>
    <scope>NUCLEOTIDE SEQUENCE [LARGE SCALE GENOMIC DNA]</scope>
    <source>
        <strain evidence="1 2">2129</strain>
    </source>
</reference>
<gene>
    <name evidence="1" type="ORF">D5R93_11620</name>
</gene>
<dbReference type="Proteomes" id="UP000273001">
    <property type="component" value="Chromosome"/>
</dbReference>
<evidence type="ECO:0000313" key="1">
    <source>
        <dbReference type="EMBL" id="AYD91002.1"/>
    </source>
</evidence>
<protein>
    <submittedName>
        <fullName evidence="1">Uncharacterized protein</fullName>
    </submittedName>
</protein>